<dbReference type="InterPro" id="IPR029058">
    <property type="entry name" value="AB_hydrolase_fold"/>
</dbReference>
<evidence type="ECO:0000259" key="2">
    <source>
        <dbReference type="Pfam" id="PF08237"/>
    </source>
</evidence>
<feature type="domain" description="PE-PPE" evidence="2">
    <location>
        <begin position="102"/>
        <end position="345"/>
    </location>
</feature>
<feature type="chain" id="PRO_5045313440" evidence="1">
    <location>
        <begin position="29"/>
        <end position="514"/>
    </location>
</feature>
<protein>
    <submittedName>
        <fullName evidence="3">PE-PPE domain-containing protein</fullName>
    </submittedName>
</protein>
<organism evidence="3 4">
    <name type="scientific">[Mycobacterium] holstebronense</name>
    <dbReference type="NCBI Taxonomy" id="3064288"/>
    <lineage>
        <taxon>Bacteria</taxon>
        <taxon>Bacillati</taxon>
        <taxon>Actinomycetota</taxon>
        <taxon>Actinomycetes</taxon>
        <taxon>Mycobacteriales</taxon>
        <taxon>Mycobacteriaceae</taxon>
        <taxon>Mycolicibacterium</taxon>
    </lineage>
</organism>
<evidence type="ECO:0000256" key="1">
    <source>
        <dbReference type="SAM" id="SignalP"/>
    </source>
</evidence>
<sequence length="514" mass="52951">MKHSHVQPLLAVPLALAGAALLALPPSAVSPAQRDSNILSAAVRLLSGDGSGFATVDSLPAPGQGVALLMGGSGVPWPGLAETQWAFNHYSLANVADFGDYVPVRVFTPEGAQPAFGGLKSLPYDKSVAQGVQNLEAQIAQQLQAGHPVAVGGVSQSGTVNSEVLRDIATGKFVPDYSNVPAGVTPLQFLSLGNPSNPNGGFLERFNLPEDPGGSITSIGLTFDGGAPTDTGIPVISYCLEYDPNCDFPVYTQNLVSDLNAMAGWALVHPHYILRDPVGGSAVTDEQIANALQLPTSEGYSGGSTFYVMPWEGQLPLATVIQMIAGKPIADLLEPDLKVLANLGYGVDPTTGWSTLPADVATPLRIFPTLNAEEFNTILDALWSGAKQGFNAFVDDLLHPAAAAGGLSGLLDAADASSGPHSLIDIASTLSSLWSTVSSLGMPASDIINALTVELPAHALTVLTNSLQDGQSLGDALSLTSAFATGLESLAGGFAVIVGLQAVQQIQADLAQLF</sequence>
<dbReference type="Proteomes" id="UP001190464">
    <property type="component" value="Chromosome"/>
</dbReference>
<keyword evidence="4" id="KW-1185">Reference proteome</keyword>
<name>A0ABM9LCR9_9MYCO</name>
<reference evidence="3 4" key="1">
    <citation type="submission" date="2023-08" db="EMBL/GenBank/DDBJ databases">
        <authorList>
            <person name="Folkvardsen B D."/>
            <person name="Norman A."/>
        </authorList>
    </citation>
    <scope>NUCLEOTIDE SEQUENCE [LARGE SCALE GENOMIC DNA]</scope>
    <source>
        <strain evidence="3 4">Mu0102</strain>
    </source>
</reference>
<gene>
    <name evidence="3" type="ORF">MU0102_000322</name>
</gene>
<feature type="signal peptide" evidence="1">
    <location>
        <begin position="1"/>
        <end position="28"/>
    </location>
</feature>
<dbReference type="SUPFAM" id="SSF53474">
    <property type="entry name" value="alpha/beta-Hydrolases"/>
    <property type="match status" value="1"/>
</dbReference>
<dbReference type="EMBL" id="OY726398">
    <property type="protein sequence ID" value="CAJ1496861.1"/>
    <property type="molecule type" value="Genomic_DNA"/>
</dbReference>
<dbReference type="RefSeq" id="WP_308485314.1">
    <property type="nucleotide sequence ID" value="NZ_OY726398.1"/>
</dbReference>
<dbReference type="Gene3D" id="3.40.50.1820">
    <property type="entry name" value="alpha/beta hydrolase"/>
    <property type="match status" value="1"/>
</dbReference>
<evidence type="ECO:0000313" key="4">
    <source>
        <dbReference type="Proteomes" id="UP001190464"/>
    </source>
</evidence>
<proteinExistence type="predicted"/>
<evidence type="ECO:0000313" key="3">
    <source>
        <dbReference type="EMBL" id="CAJ1496861.1"/>
    </source>
</evidence>
<dbReference type="InterPro" id="IPR013228">
    <property type="entry name" value="PE-PPE_C"/>
</dbReference>
<accession>A0ABM9LCR9</accession>
<keyword evidence="1" id="KW-0732">Signal</keyword>
<dbReference type="Pfam" id="PF08237">
    <property type="entry name" value="PE-PPE"/>
    <property type="match status" value="1"/>
</dbReference>